<keyword evidence="1" id="KW-0004">4Fe-4S</keyword>
<dbReference type="EMBL" id="CP003243">
    <property type="protein sequence ID" value="AFC99250.1"/>
    <property type="molecule type" value="Genomic_DNA"/>
</dbReference>
<dbReference type="STRING" id="1041930.Mtc_0485"/>
<dbReference type="GO" id="GO:0046872">
    <property type="term" value="F:metal ion binding"/>
    <property type="evidence" value="ECO:0007669"/>
    <property type="project" value="UniProtKB-KW"/>
</dbReference>
<evidence type="ECO:0000256" key="4">
    <source>
        <dbReference type="ARBA" id="ARBA00023014"/>
    </source>
</evidence>
<evidence type="ECO:0000313" key="8">
    <source>
        <dbReference type="Proteomes" id="UP000005233"/>
    </source>
</evidence>
<dbReference type="KEGG" id="mez:Mtc_0485"/>
<feature type="region of interest" description="Disordered" evidence="5">
    <location>
        <begin position="98"/>
        <end position="118"/>
    </location>
</feature>
<dbReference type="InterPro" id="IPR017900">
    <property type="entry name" value="4Fe4S_Fe_S_CS"/>
</dbReference>
<evidence type="ECO:0000259" key="6">
    <source>
        <dbReference type="PROSITE" id="PS51379"/>
    </source>
</evidence>
<reference evidence="7 8" key="1">
    <citation type="journal article" date="2012" name="J. Bacteriol.">
        <title>Complete genome sequence of a thermophilic methanogen, Methanocella conradii HZ254, isolated from Chinese rice field soil.</title>
        <authorList>
            <person name="Lu Z."/>
            <person name="Lu Y."/>
        </authorList>
    </citation>
    <scope>NUCLEOTIDE SEQUENCE [LARGE SCALE GENOMIC DNA]</scope>
    <source>
        <strain evidence="8">DSM 24694 / JCM 17849 / CGMCC 1.5162 / HZ254</strain>
    </source>
</reference>
<dbReference type="PANTHER" id="PTHR24960">
    <property type="entry name" value="PHOTOSYSTEM I IRON-SULFUR CENTER-RELATED"/>
    <property type="match status" value="1"/>
</dbReference>
<sequence>MLEKLKASGELIANFFKRPVTVKESFGFVAEAFRWLPRRNDDLCTGCGACVERCSSGATSITDRGDTRVVSIDGLRCIFCGRCAEVCPEKALELTLEDAPPAQGSDPTARVSLSRGAEEPRPTVDTVLKLQRCSVCGEVMPVTEKYLDAIKERTLRNLKPETAAIVEKDMERYLKTCINCRRVHSLEWDTHPRKFI</sequence>
<keyword evidence="4" id="KW-0411">Iron-sulfur</keyword>
<dbReference type="PANTHER" id="PTHR24960:SF79">
    <property type="entry name" value="PHOTOSYSTEM I IRON-SULFUR CENTER"/>
    <property type="match status" value="1"/>
</dbReference>
<evidence type="ECO:0000313" key="7">
    <source>
        <dbReference type="EMBL" id="AFC99250.1"/>
    </source>
</evidence>
<accession>H8I553</accession>
<dbReference type="AlphaFoldDB" id="H8I553"/>
<dbReference type="RefSeq" id="WP_014405089.1">
    <property type="nucleotide sequence ID" value="NC_017034.1"/>
</dbReference>
<dbReference type="PROSITE" id="PS00198">
    <property type="entry name" value="4FE4S_FER_1"/>
    <property type="match status" value="1"/>
</dbReference>
<evidence type="ECO:0000256" key="5">
    <source>
        <dbReference type="SAM" id="MobiDB-lite"/>
    </source>
</evidence>
<evidence type="ECO:0000256" key="2">
    <source>
        <dbReference type="ARBA" id="ARBA00022723"/>
    </source>
</evidence>
<dbReference type="HOGENOM" id="CLU_1387587_0_0_2"/>
<dbReference type="Gene3D" id="3.30.70.3270">
    <property type="match status" value="1"/>
</dbReference>
<name>H8I553_METCZ</name>
<dbReference type="eggNOG" id="arCOG01543">
    <property type="taxonomic scope" value="Archaea"/>
</dbReference>
<dbReference type="GO" id="GO:0016491">
    <property type="term" value="F:oxidoreductase activity"/>
    <property type="evidence" value="ECO:0007669"/>
    <property type="project" value="UniProtKB-ARBA"/>
</dbReference>
<dbReference type="SUPFAM" id="SSF54862">
    <property type="entry name" value="4Fe-4S ferredoxins"/>
    <property type="match status" value="1"/>
</dbReference>
<organism evidence="7 8">
    <name type="scientific">Methanocella conradii (strain DSM 24694 / JCM 17849 / CGMCC 1.5162 / HZ254)</name>
    <dbReference type="NCBI Taxonomy" id="1041930"/>
    <lineage>
        <taxon>Archaea</taxon>
        <taxon>Methanobacteriati</taxon>
        <taxon>Methanobacteriota</taxon>
        <taxon>Stenosarchaea group</taxon>
        <taxon>Methanomicrobia</taxon>
        <taxon>Methanocellales</taxon>
        <taxon>Methanocellaceae</taxon>
        <taxon>Methanocella</taxon>
    </lineage>
</organism>
<proteinExistence type="predicted"/>
<feature type="domain" description="4Fe-4S ferredoxin-type" evidence="6">
    <location>
        <begin position="68"/>
        <end position="97"/>
    </location>
</feature>
<dbReference type="PROSITE" id="PS51379">
    <property type="entry name" value="4FE4S_FER_2"/>
    <property type="match status" value="2"/>
</dbReference>
<keyword evidence="8" id="KW-1185">Reference proteome</keyword>
<dbReference type="GeneID" id="11970369"/>
<protein>
    <submittedName>
        <fullName evidence="7">Membrane bound hydrogenase subunit (EchF-like)</fullName>
    </submittedName>
</protein>
<dbReference type="Proteomes" id="UP000005233">
    <property type="component" value="Chromosome"/>
</dbReference>
<dbReference type="InterPro" id="IPR017896">
    <property type="entry name" value="4Fe4S_Fe-S-bd"/>
</dbReference>
<evidence type="ECO:0000256" key="3">
    <source>
        <dbReference type="ARBA" id="ARBA00023004"/>
    </source>
</evidence>
<keyword evidence="2" id="KW-0479">Metal-binding</keyword>
<keyword evidence="3" id="KW-0408">Iron</keyword>
<dbReference type="GO" id="GO:0051539">
    <property type="term" value="F:4 iron, 4 sulfur cluster binding"/>
    <property type="evidence" value="ECO:0007669"/>
    <property type="project" value="UniProtKB-KW"/>
</dbReference>
<dbReference type="Pfam" id="PF12838">
    <property type="entry name" value="Fer4_7"/>
    <property type="match status" value="1"/>
</dbReference>
<feature type="domain" description="4Fe-4S ferredoxin-type" evidence="6">
    <location>
        <begin position="35"/>
        <end position="64"/>
    </location>
</feature>
<evidence type="ECO:0000256" key="1">
    <source>
        <dbReference type="ARBA" id="ARBA00022485"/>
    </source>
</evidence>
<dbReference type="InterPro" id="IPR050157">
    <property type="entry name" value="PSI_iron-sulfur_center"/>
</dbReference>
<gene>
    <name evidence="7" type="ordered locus">Mtc_0485</name>
</gene>